<gene>
    <name evidence="3" type="primary">wckM</name>
    <name evidence="3" type="synonym">KL144_00007</name>
</gene>
<dbReference type="EMBL" id="LT603720">
    <property type="protein sequence ID" value="SCA96070.1"/>
    <property type="molecule type" value="Genomic_DNA"/>
</dbReference>
<dbReference type="AlphaFoldDB" id="A0A1C3T091"/>
<dbReference type="RefSeq" id="WP_153352023.1">
    <property type="nucleotide sequence ID" value="NZ_JAGUSK010000001.1"/>
</dbReference>
<protein>
    <submittedName>
        <fullName evidence="3">Glycosyl transferase family 1 protein</fullName>
    </submittedName>
</protein>
<feature type="domain" description="Glycosyltransferase subfamily 4-like N-terminal" evidence="2">
    <location>
        <begin position="18"/>
        <end position="187"/>
    </location>
</feature>
<dbReference type="GO" id="GO:0016757">
    <property type="term" value="F:glycosyltransferase activity"/>
    <property type="evidence" value="ECO:0007669"/>
    <property type="project" value="InterPro"/>
</dbReference>
<reference evidence="3" key="2">
    <citation type="submission" date="2016-08" db="EMBL/GenBank/DDBJ databases">
        <title>Klebsiella loci capsule.</title>
        <authorList>
            <person name="Holt K.E."/>
            <person name="Thomson N.R."/>
        </authorList>
    </citation>
    <scope>NUCLEOTIDE SEQUENCE</scope>
    <source>
        <strain evidence="3">INF207</strain>
    </source>
</reference>
<evidence type="ECO:0000313" key="3">
    <source>
        <dbReference type="EMBL" id="SCA96070.1"/>
    </source>
</evidence>
<accession>A0A1C3T091</accession>
<keyword evidence="3" id="KW-0808">Transferase</keyword>
<reference evidence="3" key="1">
    <citation type="submission" date="2016-07" db="EMBL/GenBank/DDBJ databases">
        <authorList>
            <person name="Informatics P."/>
        </authorList>
    </citation>
    <scope>NUCLEOTIDE SEQUENCE</scope>
    <source>
        <strain evidence="3">INF207</strain>
    </source>
</reference>
<name>A0A1C3T091_KLEPN</name>
<dbReference type="Pfam" id="PF00534">
    <property type="entry name" value="Glycos_transf_1"/>
    <property type="match status" value="1"/>
</dbReference>
<dbReference type="SUPFAM" id="SSF53756">
    <property type="entry name" value="UDP-Glycosyltransferase/glycogen phosphorylase"/>
    <property type="match status" value="1"/>
</dbReference>
<evidence type="ECO:0000259" key="1">
    <source>
        <dbReference type="Pfam" id="PF00534"/>
    </source>
</evidence>
<sequence>MKKVLYVVIRSISFEDGVGGMERSAADHIKEMSSKGYEIKLITTKEIAPDLSISEGISIAWPKNNILSLFGIEYLLWCRKVAIYFNKMDRDNDNRLIHFHGASVGVLFFLIRRKNDIFITNPHGMEEFTFINLKNEINRVFIKWLAKNAIKADKVIATDNILISKVKENLKVGEDKIELIPNAVNVKKLNFLATEINYKYIKNEDEFLIVSLGRVEYNKGYDLLANSLIGLKIKNKKIKWIHFGKGSQSVNIKKIIENKGVDFKLIDGAPDTKVNYFLSKCDVFVQPSRFEGSSLTTLEAMSHGCLIVATPVGGIPDKIKHRITGLLCSDISISSIHEQLKYASDLDSHNVLKIKNKAYEYVLNNFDLDSISNKYANLYEKYRIGK</sequence>
<dbReference type="InterPro" id="IPR001296">
    <property type="entry name" value="Glyco_trans_1"/>
</dbReference>
<proteinExistence type="predicted"/>
<dbReference type="GO" id="GO:1901135">
    <property type="term" value="P:carbohydrate derivative metabolic process"/>
    <property type="evidence" value="ECO:0007669"/>
    <property type="project" value="UniProtKB-ARBA"/>
</dbReference>
<dbReference type="CDD" id="cd03801">
    <property type="entry name" value="GT4_PimA-like"/>
    <property type="match status" value="1"/>
</dbReference>
<dbReference type="Pfam" id="PF13439">
    <property type="entry name" value="Glyco_transf_4"/>
    <property type="match status" value="1"/>
</dbReference>
<dbReference type="InterPro" id="IPR028098">
    <property type="entry name" value="Glyco_trans_4-like_N"/>
</dbReference>
<organism evidence="3">
    <name type="scientific">Klebsiella pneumoniae</name>
    <dbReference type="NCBI Taxonomy" id="573"/>
    <lineage>
        <taxon>Bacteria</taxon>
        <taxon>Pseudomonadati</taxon>
        <taxon>Pseudomonadota</taxon>
        <taxon>Gammaproteobacteria</taxon>
        <taxon>Enterobacterales</taxon>
        <taxon>Enterobacteriaceae</taxon>
        <taxon>Klebsiella/Raoultella group</taxon>
        <taxon>Klebsiella</taxon>
        <taxon>Klebsiella pneumoniae complex</taxon>
    </lineage>
</organism>
<evidence type="ECO:0000259" key="2">
    <source>
        <dbReference type="Pfam" id="PF13439"/>
    </source>
</evidence>
<feature type="domain" description="Glycosyl transferase family 1" evidence="1">
    <location>
        <begin position="198"/>
        <end position="347"/>
    </location>
</feature>
<dbReference type="PANTHER" id="PTHR12526">
    <property type="entry name" value="GLYCOSYLTRANSFERASE"/>
    <property type="match status" value="1"/>
</dbReference>
<dbReference type="Gene3D" id="3.40.50.2000">
    <property type="entry name" value="Glycogen Phosphorylase B"/>
    <property type="match status" value="2"/>
</dbReference>